<dbReference type="PROSITE" id="PS51019">
    <property type="entry name" value="REELIN"/>
    <property type="match status" value="1"/>
</dbReference>
<keyword evidence="14" id="KW-1185">Reference proteome</keyword>
<dbReference type="CDD" id="cd08544">
    <property type="entry name" value="Reeler"/>
    <property type="match status" value="1"/>
</dbReference>
<dbReference type="Proteomes" id="UP001488805">
    <property type="component" value="Unassembled WGS sequence"/>
</dbReference>
<organism evidence="13 14">
    <name type="scientific">Zoarces viviparus</name>
    <name type="common">Viviparous eelpout</name>
    <name type="synonym">Blennius viviparus</name>
    <dbReference type="NCBI Taxonomy" id="48416"/>
    <lineage>
        <taxon>Eukaryota</taxon>
        <taxon>Metazoa</taxon>
        <taxon>Chordata</taxon>
        <taxon>Craniata</taxon>
        <taxon>Vertebrata</taxon>
        <taxon>Euteleostomi</taxon>
        <taxon>Actinopterygii</taxon>
        <taxon>Neopterygii</taxon>
        <taxon>Teleostei</taxon>
        <taxon>Neoteleostei</taxon>
        <taxon>Acanthomorphata</taxon>
        <taxon>Eupercaria</taxon>
        <taxon>Perciformes</taxon>
        <taxon>Cottioidei</taxon>
        <taxon>Zoarcales</taxon>
        <taxon>Zoarcidae</taxon>
        <taxon>Zoarcinae</taxon>
        <taxon>Zoarces</taxon>
    </lineage>
</organism>
<evidence type="ECO:0000256" key="3">
    <source>
        <dbReference type="ARBA" id="ARBA00022525"/>
    </source>
</evidence>
<dbReference type="PANTHER" id="PTHR45828">
    <property type="entry name" value="CYTOCHROME B561/FERRIC REDUCTASE TRANSMEMBRANE"/>
    <property type="match status" value="1"/>
</dbReference>
<evidence type="ECO:0000256" key="8">
    <source>
        <dbReference type="ARBA" id="ARBA00023022"/>
    </source>
</evidence>
<dbReference type="InterPro" id="IPR042307">
    <property type="entry name" value="Reeler_sf"/>
</dbReference>
<evidence type="ECO:0000256" key="5">
    <source>
        <dbReference type="ARBA" id="ARBA00022588"/>
    </source>
</evidence>
<feature type="transmembrane region" description="Helical" evidence="10">
    <location>
        <begin position="427"/>
        <end position="454"/>
    </location>
</feature>
<comment type="similarity">
    <text evidence="2">Belongs to the insect defense protein family.</text>
</comment>
<keyword evidence="5" id="KW-0399">Innate immunity</keyword>
<dbReference type="PANTHER" id="PTHR45828:SF9">
    <property type="entry name" value="CELL WALL INTEGRITY AND STRESS RESPONSE COMPONENT 4-LIKE-RELATED"/>
    <property type="match status" value="1"/>
</dbReference>
<evidence type="ECO:0000256" key="4">
    <source>
        <dbReference type="ARBA" id="ARBA00022529"/>
    </source>
</evidence>
<evidence type="ECO:0000256" key="10">
    <source>
        <dbReference type="SAM" id="Phobius"/>
    </source>
</evidence>
<feature type="transmembrane region" description="Helical" evidence="10">
    <location>
        <begin position="369"/>
        <end position="390"/>
    </location>
</feature>
<dbReference type="AlphaFoldDB" id="A0AAW1EA47"/>
<reference evidence="13 14" key="1">
    <citation type="journal article" date="2024" name="Genome Biol. Evol.">
        <title>Chromosome-level genome assembly of the viviparous eelpout Zoarces viviparus.</title>
        <authorList>
            <person name="Fuhrmann N."/>
            <person name="Brasseur M.V."/>
            <person name="Bakowski C.E."/>
            <person name="Podsiadlowski L."/>
            <person name="Prost S."/>
            <person name="Krehenwinkel H."/>
            <person name="Mayer C."/>
        </authorList>
    </citation>
    <scope>NUCLEOTIDE SEQUENCE [LARGE SCALE GENOMIC DNA]</scope>
    <source>
        <strain evidence="13">NO-MEL_2022_Ind0_liver</strain>
    </source>
</reference>
<dbReference type="Pfam" id="PF02014">
    <property type="entry name" value="Reeler"/>
    <property type="match status" value="1"/>
</dbReference>
<evidence type="ECO:0000256" key="6">
    <source>
        <dbReference type="ARBA" id="ARBA00022729"/>
    </source>
</evidence>
<dbReference type="EMBL" id="JBCEZU010000434">
    <property type="protein sequence ID" value="KAK9519022.1"/>
    <property type="molecule type" value="Genomic_DNA"/>
</dbReference>
<comment type="caution">
    <text evidence="13">The sequence shown here is derived from an EMBL/GenBank/DDBJ whole genome shotgun (WGS) entry which is preliminary data.</text>
</comment>
<keyword evidence="7" id="KW-0391">Immunity</keyword>
<dbReference type="GO" id="GO:0045087">
    <property type="term" value="P:innate immune response"/>
    <property type="evidence" value="ECO:0007669"/>
    <property type="project" value="UniProtKB-KW"/>
</dbReference>
<keyword evidence="4" id="KW-0929">Antimicrobial</keyword>
<feature type="transmembrane region" description="Helical" evidence="10">
    <location>
        <begin position="341"/>
        <end position="362"/>
    </location>
</feature>
<feature type="signal peptide" evidence="11">
    <location>
        <begin position="1"/>
        <end position="17"/>
    </location>
</feature>
<dbReference type="Gene3D" id="2.60.40.4060">
    <property type="entry name" value="Reeler domain"/>
    <property type="match status" value="1"/>
</dbReference>
<accession>A0AAW1EA47</accession>
<evidence type="ECO:0000256" key="11">
    <source>
        <dbReference type="SAM" id="SignalP"/>
    </source>
</evidence>
<name>A0AAW1EA47_ZOAVI</name>
<sequence>MWLWILIGLNIIAKVHGFPNGFLQEPCTGNSMTPEHRRRNGVLYDPQNTKSPFELSCDQPKHEGDPTTVVLRGIQKATRFKGFMVQAHETSGLPVGKFILLNPSMTRLLFCNGLADSAVINSNNQKKSLLKVNWTAQGADGDINFRATFLESFNTFWEQVEGKGCQTTTPTPSTQPSTTTSTELSTPTSTELSTTTSTELSTTSTELSTTISTTKSNTTEASMTTQQEAVTFNLLEGAGVVVIIADSFLVVLKMALSNIFITALHNSPFSRCLNKWSQISCSLLCAALEISAVVLLCVAEPIKVTLVALVCVAIVINFIELVIVCLPIGPSHELKEICDHAAKVCAVIHQIFTTAVIFVGVSDNCRKNWLLKVMVAFTLFILLSAIWLFVSSTQRKAILGRSKLGSLQKSERGKQQGKVKKLSRAEVMVTAVSVIFTFGNLCFSVAVAVGIFGYQQE</sequence>
<feature type="chain" id="PRO_5043777301" description="Reelin domain-containing protein" evidence="11">
    <location>
        <begin position="18"/>
        <end position="457"/>
    </location>
</feature>
<dbReference type="GO" id="GO:0005576">
    <property type="term" value="C:extracellular region"/>
    <property type="evidence" value="ECO:0007669"/>
    <property type="project" value="UniProtKB-SubCell"/>
</dbReference>
<feature type="domain" description="Reelin" evidence="12">
    <location>
        <begin position="12"/>
        <end position="183"/>
    </location>
</feature>
<evidence type="ECO:0000256" key="9">
    <source>
        <dbReference type="SAM" id="MobiDB-lite"/>
    </source>
</evidence>
<evidence type="ECO:0000256" key="1">
    <source>
        <dbReference type="ARBA" id="ARBA00004613"/>
    </source>
</evidence>
<feature type="transmembrane region" description="Helical" evidence="10">
    <location>
        <begin position="306"/>
        <end position="329"/>
    </location>
</feature>
<feature type="transmembrane region" description="Helical" evidence="10">
    <location>
        <begin position="276"/>
        <end position="299"/>
    </location>
</feature>
<keyword evidence="8" id="KW-0044">Antibiotic</keyword>
<evidence type="ECO:0000313" key="14">
    <source>
        <dbReference type="Proteomes" id="UP001488805"/>
    </source>
</evidence>
<feature type="compositionally biased region" description="Low complexity" evidence="9">
    <location>
        <begin position="167"/>
        <end position="219"/>
    </location>
</feature>
<dbReference type="InterPro" id="IPR051237">
    <property type="entry name" value="Ferric-chelate_Red/DefProt"/>
</dbReference>
<keyword evidence="3" id="KW-0964">Secreted</keyword>
<gene>
    <name evidence="13" type="ORF">VZT92_021779</name>
</gene>
<protein>
    <recommendedName>
        <fullName evidence="12">Reelin domain-containing protein</fullName>
    </recommendedName>
</protein>
<keyword evidence="6 11" id="KW-0732">Signal</keyword>
<dbReference type="InterPro" id="IPR002861">
    <property type="entry name" value="Reeler_dom"/>
</dbReference>
<evidence type="ECO:0000256" key="2">
    <source>
        <dbReference type="ARBA" id="ARBA00008501"/>
    </source>
</evidence>
<keyword evidence="10" id="KW-1133">Transmembrane helix</keyword>
<evidence type="ECO:0000313" key="13">
    <source>
        <dbReference type="EMBL" id="KAK9519022.1"/>
    </source>
</evidence>
<evidence type="ECO:0000256" key="7">
    <source>
        <dbReference type="ARBA" id="ARBA00022859"/>
    </source>
</evidence>
<feature type="region of interest" description="Disordered" evidence="9">
    <location>
        <begin position="163"/>
        <end position="222"/>
    </location>
</feature>
<keyword evidence="10" id="KW-0472">Membrane</keyword>
<dbReference type="GO" id="GO:0042742">
    <property type="term" value="P:defense response to bacterium"/>
    <property type="evidence" value="ECO:0007669"/>
    <property type="project" value="UniProtKB-KW"/>
</dbReference>
<comment type="subcellular location">
    <subcellularLocation>
        <location evidence="1">Secreted</location>
    </subcellularLocation>
</comment>
<keyword evidence="10" id="KW-0812">Transmembrane</keyword>
<evidence type="ECO:0000259" key="12">
    <source>
        <dbReference type="PROSITE" id="PS51019"/>
    </source>
</evidence>
<proteinExistence type="inferred from homology"/>
<dbReference type="GO" id="GO:0016020">
    <property type="term" value="C:membrane"/>
    <property type="evidence" value="ECO:0007669"/>
    <property type="project" value="TreeGrafter"/>
</dbReference>